<sequence length="268" mass="31630">MYSLFYNDFILSDDYKPIDANYVPNIEYSYCNGYVYKNIKNLPYTLNKASRTYNMSNHRDDDSNTSGSYSRDDSNNHHHINAAIYGDIDISNILSDSYNLYMDNNIRNNLALDIDHVIVTNNMQNNLISIDEYWEPPNLYNPIANSISFYYSDEVIKHYNYLNELFSQHKNNLIAPYNYIKELSSINRIKVLEYALYINSEDPSNNNICKYFDMYWIRHKNKIIHACNSIIQPTSYGMNKNKTKADFSGKIKILSHGNFYWKEAYNKR</sequence>
<comment type="caution">
    <text evidence="1">The sequence shown here is derived from an EMBL/GenBank/DDBJ whole genome shotgun (WGS) entry which is preliminary data.</text>
</comment>
<accession>A0A1Y2DLZ8</accession>
<dbReference type="OrthoDB" id="10610923at2759"/>
<proteinExistence type="predicted"/>
<reference evidence="1 2" key="1">
    <citation type="submission" date="2016-08" db="EMBL/GenBank/DDBJ databases">
        <title>A Parts List for Fungal Cellulosomes Revealed by Comparative Genomics.</title>
        <authorList>
            <consortium name="DOE Joint Genome Institute"/>
            <person name="Haitjema C.H."/>
            <person name="Gilmore S.P."/>
            <person name="Henske J.K."/>
            <person name="Solomon K.V."/>
            <person name="De Groot R."/>
            <person name="Kuo A."/>
            <person name="Mondo S.J."/>
            <person name="Salamov A.A."/>
            <person name="Labutti K."/>
            <person name="Zhao Z."/>
            <person name="Chiniquy J."/>
            <person name="Barry K."/>
            <person name="Brewer H.M."/>
            <person name="Purvine S.O."/>
            <person name="Wright A.T."/>
            <person name="Boxma B."/>
            <person name="Van Alen T."/>
            <person name="Hackstein J.H."/>
            <person name="Baker S.E."/>
            <person name="Grigoriev I.V."/>
            <person name="O'Malley M.A."/>
        </authorList>
    </citation>
    <scope>NUCLEOTIDE SEQUENCE [LARGE SCALE GENOMIC DNA]</scope>
    <source>
        <strain evidence="1 2">G1</strain>
    </source>
</reference>
<dbReference type="Proteomes" id="UP000193920">
    <property type="component" value="Unassembled WGS sequence"/>
</dbReference>
<organism evidence="1 2">
    <name type="scientific">Neocallimastix californiae</name>
    <dbReference type="NCBI Taxonomy" id="1754190"/>
    <lineage>
        <taxon>Eukaryota</taxon>
        <taxon>Fungi</taxon>
        <taxon>Fungi incertae sedis</taxon>
        <taxon>Chytridiomycota</taxon>
        <taxon>Chytridiomycota incertae sedis</taxon>
        <taxon>Neocallimastigomycetes</taxon>
        <taxon>Neocallimastigales</taxon>
        <taxon>Neocallimastigaceae</taxon>
        <taxon>Neocallimastix</taxon>
    </lineage>
</organism>
<dbReference type="AlphaFoldDB" id="A0A1Y2DLZ8"/>
<evidence type="ECO:0000313" key="1">
    <source>
        <dbReference type="EMBL" id="ORY60303.1"/>
    </source>
</evidence>
<keyword evidence="2" id="KW-1185">Reference proteome</keyword>
<dbReference type="EMBL" id="MCOG01000062">
    <property type="protein sequence ID" value="ORY60303.1"/>
    <property type="molecule type" value="Genomic_DNA"/>
</dbReference>
<name>A0A1Y2DLZ8_9FUNG</name>
<evidence type="ECO:0000313" key="2">
    <source>
        <dbReference type="Proteomes" id="UP000193920"/>
    </source>
</evidence>
<protein>
    <submittedName>
        <fullName evidence="1">Uncharacterized protein</fullName>
    </submittedName>
</protein>
<gene>
    <name evidence="1" type="ORF">LY90DRAFT_505821</name>
</gene>